<keyword evidence="5" id="KW-0812">Transmembrane</keyword>
<evidence type="ECO:0000256" key="6">
    <source>
        <dbReference type="ARBA" id="ARBA00023136"/>
    </source>
</evidence>
<evidence type="ECO:0000313" key="10">
    <source>
        <dbReference type="Proteomes" id="UP000705867"/>
    </source>
</evidence>
<dbReference type="GO" id="GO:0015562">
    <property type="term" value="F:efflux transmembrane transporter activity"/>
    <property type="evidence" value="ECO:0007669"/>
    <property type="project" value="InterPro"/>
</dbReference>
<keyword evidence="7" id="KW-0998">Cell outer membrane</keyword>
<dbReference type="GO" id="GO:0015288">
    <property type="term" value="F:porin activity"/>
    <property type="evidence" value="ECO:0007669"/>
    <property type="project" value="TreeGrafter"/>
</dbReference>
<evidence type="ECO:0000256" key="3">
    <source>
        <dbReference type="ARBA" id="ARBA00022448"/>
    </source>
</evidence>
<evidence type="ECO:0000256" key="5">
    <source>
        <dbReference type="ARBA" id="ARBA00022692"/>
    </source>
</evidence>
<keyword evidence="6" id="KW-0472">Membrane</keyword>
<feature type="chain" id="PRO_5037430162" evidence="8">
    <location>
        <begin position="19"/>
        <end position="440"/>
    </location>
</feature>
<dbReference type="InterPro" id="IPR051906">
    <property type="entry name" value="TolC-like"/>
</dbReference>
<reference evidence="9" key="2">
    <citation type="submission" date="2021-08" db="EMBL/GenBank/DDBJ databases">
        <authorList>
            <person name="Dalcin Martins P."/>
        </authorList>
    </citation>
    <scope>NUCLEOTIDE SEQUENCE</scope>
    <source>
        <strain evidence="9">MAG_39</strain>
    </source>
</reference>
<dbReference type="Pfam" id="PF02321">
    <property type="entry name" value="OEP"/>
    <property type="match status" value="2"/>
</dbReference>
<keyword evidence="3" id="KW-0813">Transport</keyword>
<reference evidence="9" key="1">
    <citation type="journal article" date="2021" name="bioRxiv">
        <title>Unraveling nitrogen, sulfur and carbon metabolic pathways and microbial community transcriptional responses to substrate deprivation and toxicity stresses in a bioreactor mimicking anoxic brackish coastal sediment conditions.</title>
        <authorList>
            <person name="Martins P.D."/>
            <person name="Echeveste M.J."/>
            <person name="Arshad A."/>
            <person name="Kurth J."/>
            <person name="Ouboter H."/>
            <person name="Jetten M.S.M."/>
            <person name="Welte C.U."/>
        </authorList>
    </citation>
    <scope>NUCLEOTIDE SEQUENCE</scope>
    <source>
        <strain evidence="9">MAG_39</strain>
    </source>
</reference>
<dbReference type="GO" id="GO:1990281">
    <property type="term" value="C:efflux pump complex"/>
    <property type="evidence" value="ECO:0007669"/>
    <property type="project" value="TreeGrafter"/>
</dbReference>
<feature type="signal peptide" evidence="8">
    <location>
        <begin position="1"/>
        <end position="18"/>
    </location>
</feature>
<comment type="subcellular location">
    <subcellularLocation>
        <location evidence="1">Cell outer membrane</location>
    </subcellularLocation>
</comment>
<keyword evidence="4" id="KW-1134">Transmembrane beta strand</keyword>
<evidence type="ECO:0000256" key="7">
    <source>
        <dbReference type="ARBA" id="ARBA00023237"/>
    </source>
</evidence>
<sequence>MRVFFFLLCFFLFSGAAAAEKGTTVYTLSEAVSFALKNNPGVRASGKEIEGSFYGIASAKAERLPALTLNGGITRYRYPTPVTPISGSPLEGAAFPEFENTLYDAGVSFFVSLYRGGRLDRGVKIAEINRSISQDLYQSDRQGLIYNVASTYYKIAQLGKLLRAAEASVGQLAAHKRNVELFLEAGTVPRVELLKAEAELAHARQNAIAVRNHQESAYELLKALMGIEDREERISLIFDEEIPSIGSDREASVVKALSLRPDYRALLKRQERAEERVKLVEGKKLPHVYATGEFSERSGEGLAFKENWSFGVRLSLPLFDGGLIKAEAGRELVEREKLKEEERSLRLAIVREVTDAHLALVNAKERVGVAQKAIDSARETLRIEDLKFESGKGTGTDVIDAQTAVLRAESDYYQAFYDLQAAGAFLRKAVGEDGYREEEK</sequence>
<dbReference type="PANTHER" id="PTHR30026:SF20">
    <property type="entry name" value="OUTER MEMBRANE PROTEIN TOLC"/>
    <property type="match status" value="1"/>
</dbReference>
<comment type="similarity">
    <text evidence="2">Belongs to the outer membrane factor (OMF) (TC 1.B.17) family.</text>
</comment>
<dbReference type="SUPFAM" id="SSF56954">
    <property type="entry name" value="Outer membrane efflux proteins (OEP)"/>
    <property type="match status" value="1"/>
</dbReference>
<organism evidence="9 10">
    <name type="scientific">Candidatus Nitrobium versatile</name>
    <dbReference type="NCBI Taxonomy" id="2884831"/>
    <lineage>
        <taxon>Bacteria</taxon>
        <taxon>Pseudomonadati</taxon>
        <taxon>Nitrospirota</taxon>
        <taxon>Nitrospiria</taxon>
        <taxon>Nitrospirales</taxon>
        <taxon>Nitrospiraceae</taxon>
        <taxon>Candidatus Nitrobium</taxon>
    </lineage>
</organism>
<proteinExistence type="inferred from homology"/>
<dbReference type="InterPro" id="IPR003423">
    <property type="entry name" value="OMP_efflux"/>
</dbReference>
<dbReference type="GO" id="GO:0009279">
    <property type="term" value="C:cell outer membrane"/>
    <property type="evidence" value="ECO:0007669"/>
    <property type="project" value="UniProtKB-SubCell"/>
</dbReference>
<dbReference type="AlphaFoldDB" id="A0A953M2I0"/>
<evidence type="ECO:0000256" key="4">
    <source>
        <dbReference type="ARBA" id="ARBA00022452"/>
    </source>
</evidence>
<dbReference type="Gene3D" id="1.20.1600.10">
    <property type="entry name" value="Outer membrane efflux proteins (OEP)"/>
    <property type="match status" value="1"/>
</dbReference>
<dbReference type="Proteomes" id="UP000705867">
    <property type="component" value="Unassembled WGS sequence"/>
</dbReference>
<name>A0A953M2I0_9BACT</name>
<dbReference type="EMBL" id="JAIOIV010000127">
    <property type="protein sequence ID" value="MBZ0157755.1"/>
    <property type="molecule type" value="Genomic_DNA"/>
</dbReference>
<comment type="caution">
    <text evidence="9">The sequence shown here is derived from an EMBL/GenBank/DDBJ whole genome shotgun (WGS) entry which is preliminary data.</text>
</comment>
<protein>
    <submittedName>
        <fullName evidence="9">TolC family protein</fullName>
    </submittedName>
</protein>
<evidence type="ECO:0000256" key="2">
    <source>
        <dbReference type="ARBA" id="ARBA00007613"/>
    </source>
</evidence>
<dbReference type="PANTHER" id="PTHR30026">
    <property type="entry name" value="OUTER MEMBRANE PROTEIN TOLC"/>
    <property type="match status" value="1"/>
</dbReference>
<evidence type="ECO:0000313" key="9">
    <source>
        <dbReference type="EMBL" id="MBZ0157755.1"/>
    </source>
</evidence>
<keyword evidence="8" id="KW-0732">Signal</keyword>
<accession>A0A953M2I0</accession>
<evidence type="ECO:0000256" key="8">
    <source>
        <dbReference type="SAM" id="SignalP"/>
    </source>
</evidence>
<evidence type="ECO:0000256" key="1">
    <source>
        <dbReference type="ARBA" id="ARBA00004442"/>
    </source>
</evidence>
<gene>
    <name evidence="9" type="ORF">K8I29_16285</name>
</gene>